<gene>
    <name evidence="1" type="ORF">Lalb_Chr11g0062731</name>
</gene>
<dbReference type="Proteomes" id="UP000447434">
    <property type="component" value="Chromosome 11"/>
</dbReference>
<accession>A0A6A5PA03</accession>
<dbReference type="EMBL" id="WOCE01000011">
    <property type="protein sequence ID" value="KAE9603612.1"/>
    <property type="molecule type" value="Genomic_DNA"/>
</dbReference>
<evidence type="ECO:0000313" key="1">
    <source>
        <dbReference type="EMBL" id="KAE9603612.1"/>
    </source>
</evidence>
<dbReference type="InterPro" id="IPR005181">
    <property type="entry name" value="SASA"/>
</dbReference>
<dbReference type="GO" id="GO:0016787">
    <property type="term" value="F:hydrolase activity"/>
    <property type="evidence" value="ECO:0007669"/>
    <property type="project" value="UniProtKB-KW"/>
</dbReference>
<dbReference type="Gene3D" id="3.40.50.1110">
    <property type="entry name" value="SGNH hydrolase"/>
    <property type="match status" value="1"/>
</dbReference>
<reference evidence="2" key="1">
    <citation type="journal article" date="2020" name="Nat. Commun.">
        <title>Genome sequence of the cluster root forming white lupin.</title>
        <authorList>
            <person name="Hufnagel B."/>
            <person name="Marques A."/>
            <person name="Soriano A."/>
            <person name="Marques L."/>
            <person name="Divol F."/>
            <person name="Doumas P."/>
            <person name="Sallet E."/>
            <person name="Mancinotti D."/>
            <person name="Carrere S."/>
            <person name="Marande W."/>
            <person name="Arribat S."/>
            <person name="Keller J."/>
            <person name="Huneau C."/>
            <person name="Blein T."/>
            <person name="Aime D."/>
            <person name="Laguerre M."/>
            <person name="Taylor J."/>
            <person name="Schubert V."/>
            <person name="Nelson M."/>
            <person name="Geu-Flores F."/>
            <person name="Crespi M."/>
            <person name="Gallardo-Guerrero K."/>
            <person name="Delaux P.-M."/>
            <person name="Salse J."/>
            <person name="Berges H."/>
            <person name="Guyot R."/>
            <person name="Gouzy J."/>
            <person name="Peret B."/>
        </authorList>
    </citation>
    <scope>NUCLEOTIDE SEQUENCE [LARGE SCALE GENOMIC DNA]</scope>
    <source>
        <strain evidence="2">cv. Amiga</strain>
    </source>
</reference>
<dbReference type="AlphaFoldDB" id="A0A6A5PA03"/>
<sequence length="306" mass="33602">MGSLLVLVILIQALAVKPEAYKNIFILAGQSNMAGRGGVMEDTVTGITTWDGVIPPQCNPNPSILRLNAKLEWVEAQEPLHQDIDAKKINGVGPGMAFANSILNKREGFGVVGLVPCAIGGTNISQWEKGKVLYKHMMRRVKASLNEGGSIRALLWYQGESDTLNINDAHSYQTRIHKFFIDVRNDLQSPLLPIIQVALASGQGPYKDIVRQAQLDIDLLNLRTVDAMGLSLEPSGLHLTTSAQVNLGQMMGDSFLQFVPSSIPQQLVSPTSKRNEAPTRLYNCAYGNNIFPLFIRFVTILSLFFL</sequence>
<dbReference type="InterPro" id="IPR036514">
    <property type="entry name" value="SGNH_hydro_sf"/>
</dbReference>
<dbReference type="OrthoDB" id="42638at2759"/>
<dbReference type="InterPro" id="IPR052940">
    <property type="entry name" value="Carb_Esterase_6"/>
</dbReference>
<evidence type="ECO:0000313" key="2">
    <source>
        <dbReference type="Proteomes" id="UP000447434"/>
    </source>
</evidence>
<organism evidence="1 2">
    <name type="scientific">Lupinus albus</name>
    <name type="common">White lupine</name>
    <name type="synonym">Lupinus termis</name>
    <dbReference type="NCBI Taxonomy" id="3870"/>
    <lineage>
        <taxon>Eukaryota</taxon>
        <taxon>Viridiplantae</taxon>
        <taxon>Streptophyta</taxon>
        <taxon>Embryophyta</taxon>
        <taxon>Tracheophyta</taxon>
        <taxon>Spermatophyta</taxon>
        <taxon>Magnoliopsida</taxon>
        <taxon>eudicotyledons</taxon>
        <taxon>Gunneridae</taxon>
        <taxon>Pentapetalae</taxon>
        <taxon>rosids</taxon>
        <taxon>fabids</taxon>
        <taxon>Fabales</taxon>
        <taxon>Fabaceae</taxon>
        <taxon>Papilionoideae</taxon>
        <taxon>50 kb inversion clade</taxon>
        <taxon>genistoids sensu lato</taxon>
        <taxon>core genistoids</taxon>
        <taxon>Genisteae</taxon>
        <taxon>Lupinus</taxon>
    </lineage>
</organism>
<name>A0A6A5PA03_LUPAL</name>
<comment type="caution">
    <text evidence="1">The sequence shown here is derived from an EMBL/GenBank/DDBJ whole genome shotgun (WGS) entry which is preliminary data.</text>
</comment>
<dbReference type="Pfam" id="PF03629">
    <property type="entry name" value="SASA"/>
    <property type="match status" value="1"/>
</dbReference>
<proteinExistence type="predicted"/>
<dbReference type="PANTHER" id="PTHR31988">
    <property type="entry name" value="ESTERASE, PUTATIVE (DUF303)-RELATED"/>
    <property type="match status" value="1"/>
</dbReference>
<protein>
    <submittedName>
        <fullName evidence="1">Putative SGNH hydrolase-type esterase domain-containing protein</fullName>
    </submittedName>
</protein>
<dbReference type="PANTHER" id="PTHR31988:SF15">
    <property type="entry name" value="ESTERASE, PUTATIVE (DUF303)-RELATED"/>
    <property type="match status" value="1"/>
</dbReference>
<keyword evidence="2" id="KW-1185">Reference proteome</keyword>
<keyword evidence="1" id="KW-0378">Hydrolase</keyword>
<dbReference type="SUPFAM" id="SSF52266">
    <property type="entry name" value="SGNH hydrolase"/>
    <property type="match status" value="1"/>
</dbReference>